<dbReference type="PANTHER" id="PTHR12993">
    <property type="entry name" value="N-ACETYLGLUCOSAMINYL-PHOSPHATIDYLINOSITOL DE-N-ACETYLASE-RELATED"/>
    <property type="match status" value="1"/>
</dbReference>
<name>A0A2W7RTV0_9BACT</name>
<comment type="caution">
    <text evidence="1">The sequence shown here is derived from an EMBL/GenBank/DDBJ whole genome shotgun (WGS) entry which is preliminary data.</text>
</comment>
<dbReference type="Pfam" id="PF02585">
    <property type="entry name" value="PIG-L"/>
    <property type="match status" value="1"/>
</dbReference>
<dbReference type="Proteomes" id="UP000249720">
    <property type="component" value="Unassembled WGS sequence"/>
</dbReference>
<dbReference type="OrthoDB" id="9790023at2"/>
<organism evidence="1 2">
    <name type="scientific">Hydrotalea sandarakina</name>
    <dbReference type="NCBI Taxonomy" id="1004304"/>
    <lineage>
        <taxon>Bacteria</taxon>
        <taxon>Pseudomonadati</taxon>
        <taxon>Bacteroidota</taxon>
        <taxon>Chitinophagia</taxon>
        <taxon>Chitinophagales</taxon>
        <taxon>Chitinophagaceae</taxon>
        <taxon>Hydrotalea</taxon>
    </lineage>
</organism>
<evidence type="ECO:0000313" key="2">
    <source>
        <dbReference type="Proteomes" id="UP000249720"/>
    </source>
</evidence>
<dbReference type="AlphaFoldDB" id="A0A2W7RTV0"/>
<gene>
    <name evidence="1" type="ORF">LX80_01412</name>
</gene>
<dbReference type="InterPro" id="IPR024078">
    <property type="entry name" value="LmbE-like_dom_sf"/>
</dbReference>
<dbReference type="InterPro" id="IPR003737">
    <property type="entry name" value="GlcNAc_PI_deacetylase-related"/>
</dbReference>
<dbReference type="SUPFAM" id="SSF102588">
    <property type="entry name" value="LmbE-like"/>
    <property type="match status" value="1"/>
</dbReference>
<dbReference type="InterPro" id="IPR006311">
    <property type="entry name" value="TAT_signal"/>
</dbReference>
<proteinExistence type="predicted"/>
<dbReference type="PANTHER" id="PTHR12993:SF11">
    <property type="entry name" value="N-ACETYLGLUCOSAMINYL-PHOSPHATIDYLINOSITOL DE-N-ACETYLASE"/>
    <property type="match status" value="1"/>
</dbReference>
<dbReference type="PROSITE" id="PS51318">
    <property type="entry name" value="TAT"/>
    <property type="match status" value="1"/>
</dbReference>
<dbReference type="Gene3D" id="3.40.50.10320">
    <property type="entry name" value="LmbE-like"/>
    <property type="match status" value="1"/>
</dbReference>
<protein>
    <submittedName>
        <fullName evidence="1">LmbE family N-acetylglucosaminyl deacetylase</fullName>
    </submittedName>
</protein>
<evidence type="ECO:0000313" key="1">
    <source>
        <dbReference type="EMBL" id="PZX63754.1"/>
    </source>
</evidence>
<dbReference type="GO" id="GO:0016811">
    <property type="term" value="F:hydrolase activity, acting on carbon-nitrogen (but not peptide) bonds, in linear amides"/>
    <property type="evidence" value="ECO:0007669"/>
    <property type="project" value="TreeGrafter"/>
</dbReference>
<sequence>MPENPKNRRQFVKNVTAGISFLSLPNLLQAQAQPTANRKKIVCVGAHPDDPESGCGGTLAMLSNLGHSVTIIYLTTGEAGIPGKSHEEAAAIRKQEAINACKILGAKPVFAGQIDGATIADNATLQQLNKLITSEQPDIVFTHWPIDTHKDHQVASLLTLQCWVANAAKFELYFFEVCNGEQTMGFYPTDRVNITDTQAIKRNAVFCHTSQDPTGIYNCGHAIMEAFRGREIGVNAAEGFVRMSGKGNGLLKI</sequence>
<keyword evidence="2" id="KW-1185">Reference proteome</keyword>
<dbReference type="RefSeq" id="WP_111294623.1">
    <property type="nucleotide sequence ID" value="NZ_QKZV01000003.1"/>
</dbReference>
<reference evidence="1 2" key="1">
    <citation type="submission" date="2018-06" db="EMBL/GenBank/DDBJ databases">
        <title>Genomic Encyclopedia of Archaeal and Bacterial Type Strains, Phase II (KMG-II): from individual species to whole genera.</title>
        <authorList>
            <person name="Goeker M."/>
        </authorList>
    </citation>
    <scope>NUCLEOTIDE SEQUENCE [LARGE SCALE GENOMIC DNA]</scope>
    <source>
        <strain evidence="1 2">DSM 23241</strain>
    </source>
</reference>
<accession>A0A2W7RTV0</accession>
<dbReference type="EMBL" id="QKZV01000003">
    <property type="protein sequence ID" value="PZX63754.1"/>
    <property type="molecule type" value="Genomic_DNA"/>
</dbReference>